<dbReference type="InterPro" id="IPR051908">
    <property type="entry name" value="Ribosomal_N-acetyltransferase"/>
</dbReference>
<dbReference type="EMBL" id="FZOH01000001">
    <property type="protein sequence ID" value="SNR86551.1"/>
    <property type="molecule type" value="Genomic_DNA"/>
</dbReference>
<dbReference type="PANTHER" id="PTHR43441:SF6">
    <property type="entry name" value="N-ACETYLTRANSFERASE DOMAIN-CONTAINING PROTEIN"/>
    <property type="match status" value="1"/>
</dbReference>
<dbReference type="Proteomes" id="UP000198386">
    <property type="component" value="Unassembled WGS sequence"/>
</dbReference>
<dbReference type="GO" id="GO:0008999">
    <property type="term" value="F:protein-N-terminal-alanine acetyltransferase activity"/>
    <property type="evidence" value="ECO:0007669"/>
    <property type="project" value="TreeGrafter"/>
</dbReference>
<keyword evidence="3" id="KW-1185">Reference proteome</keyword>
<reference evidence="3" key="1">
    <citation type="submission" date="2017-06" db="EMBL/GenBank/DDBJ databases">
        <authorList>
            <person name="Varghese N."/>
            <person name="Submissions S."/>
        </authorList>
    </citation>
    <scope>NUCLEOTIDE SEQUENCE [LARGE SCALE GENOMIC DNA]</scope>
    <source>
        <strain evidence="3">DSM 45423</strain>
    </source>
</reference>
<dbReference type="InterPro" id="IPR000182">
    <property type="entry name" value="GNAT_dom"/>
</dbReference>
<organism evidence="2 3">
    <name type="scientific">Geodermatophilus saharensis</name>
    <dbReference type="NCBI Taxonomy" id="1137994"/>
    <lineage>
        <taxon>Bacteria</taxon>
        <taxon>Bacillati</taxon>
        <taxon>Actinomycetota</taxon>
        <taxon>Actinomycetes</taxon>
        <taxon>Geodermatophilales</taxon>
        <taxon>Geodermatophilaceae</taxon>
        <taxon>Geodermatophilus</taxon>
    </lineage>
</organism>
<gene>
    <name evidence="2" type="ORF">SAMN04488107_0317</name>
</gene>
<dbReference type="PANTHER" id="PTHR43441">
    <property type="entry name" value="RIBOSOMAL-PROTEIN-SERINE ACETYLTRANSFERASE"/>
    <property type="match status" value="1"/>
</dbReference>
<evidence type="ECO:0000259" key="1">
    <source>
        <dbReference type="PROSITE" id="PS51186"/>
    </source>
</evidence>
<dbReference type="GO" id="GO:1990189">
    <property type="term" value="F:protein N-terminal-serine acetyltransferase activity"/>
    <property type="evidence" value="ECO:0007669"/>
    <property type="project" value="TreeGrafter"/>
</dbReference>
<name>A0A238ZU58_9ACTN</name>
<sequence>MLRVEVLALSGPAFSALADGDLAAADAASPVPLPPVFADPDWAPVWRLRAAQAAADPAVAEWVTGVVWDPDRRLAVGRAGFHGPPDERGTVEIGYAVLPEHRRRGYARAALAAMLDRARADPAVRVVRLSIAPDNVASLAVARPFGFVEVGQEVDPDDGLEIVYELPV</sequence>
<dbReference type="Pfam" id="PF13302">
    <property type="entry name" value="Acetyltransf_3"/>
    <property type="match status" value="1"/>
</dbReference>
<dbReference type="CDD" id="cd04301">
    <property type="entry name" value="NAT_SF"/>
    <property type="match status" value="1"/>
</dbReference>
<dbReference type="Gene3D" id="3.40.630.30">
    <property type="match status" value="1"/>
</dbReference>
<dbReference type="GO" id="GO:0005737">
    <property type="term" value="C:cytoplasm"/>
    <property type="evidence" value="ECO:0007669"/>
    <property type="project" value="TreeGrafter"/>
</dbReference>
<protein>
    <submittedName>
        <fullName evidence="2">Protein N-acetyltransferase, RimJ/RimL family</fullName>
    </submittedName>
</protein>
<proteinExistence type="predicted"/>
<dbReference type="RefSeq" id="WP_217897125.1">
    <property type="nucleotide sequence ID" value="NZ_FZOH01000001.1"/>
</dbReference>
<accession>A0A238ZU58</accession>
<evidence type="ECO:0000313" key="3">
    <source>
        <dbReference type="Proteomes" id="UP000198386"/>
    </source>
</evidence>
<evidence type="ECO:0000313" key="2">
    <source>
        <dbReference type="EMBL" id="SNR86551.1"/>
    </source>
</evidence>
<dbReference type="InterPro" id="IPR016181">
    <property type="entry name" value="Acyl_CoA_acyltransferase"/>
</dbReference>
<feature type="domain" description="N-acetyltransferase" evidence="1">
    <location>
        <begin position="31"/>
        <end position="168"/>
    </location>
</feature>
<dbReference type="PROSITE" id="PS51186">
    <property type="entry name" value="GNAT"/>
    <property type="match status" value="1"/>
</dbReference>
<dbReference type="AlphaFoldDB" id="A0A238ZU58"/>
<dbReference type="SUPFAM" id="SSF55729">
    <property type="entry name" value="Acyl-CoA N-acyltransferases (Nat)"/>
    <property type="match status" value="1"/>
</dbReference>
<keyword evidence="2" id="KW-0808">Transferase</keyword>